<evidence type="ECO:0000313" key="1">
    <source>
        <dbReference type="EMBL" id="TMI77464.1"/>
    </source>
</evidence>
<sequence length="106" mass="10789">MAWAPDGALTRVEDAGRALARAAGIDAAAGRVLPAAALDAVAGAMADLVVRVIAGQPLPDGGALWITEPLRSAGPFSHIVFSGGVAEYIYGFETSEFGDLGPRLAR</sequence>
<dbReference type="InterPro" id="IPR009377">
    <property type="entry name" value="EutA"/>
</dbReference>
<name>A0A537J1P0_9BACT</name>
<protein>
    <submittedName>
        <fullName evidence="1">Recombinase</fullName>
    </submittedName>
</protein>
<comment type="caution">
    <text evidence="1">The sequence shown here is derived from an EMBL/GenBank/DDBJ whole genome shotgun (WGS) entry which is preliminary data.</text>
</comment>
<dbReference type="Proteomes" id="UP000320048">
    <property type="component" value="Unassembled WGS sequence"/>
</dbReference>
<feature type="non-terminal residue" evidence="1">
    <location>
        <position position="106"/>
    </location>
</feature>
<gene>
    <name evidence="1" type="ORF">E6H04_14195</name>
</gene>
<organism evidence="1 2">
    <name type="scientific">Candidatus Segetimicrobium genomatis</name>
    <dbReference type="NCBI Taxonomy" id="2569760"/>
    <lineage>
        <taxon>Bacteria</taxon>
        <taxon>Bacillati</taxon>
        <taxon>Candidatus Sysuimicrobiota</taxon>
        <taxon>Candidatus Sysuimicrobiia</taxon>
        <taxon>Candidatus Sysuimicrobiales</taxon>
        <taxon>Candidatus Segetimicrobiaceae</taxon>
        <taxon>Candidatus Segetimicrobium</taxon>
    </lineage>
</organism>
<reference evidence="1 2" key="1">
    <citation type="journal article" date="2019" name="Nat. Microbiol.">
        <title>Mediterranean grassland soil C-N compound turnover is dependent on rainfall and depth, and is mediated by genomically divergent microorganisms.</title>
        <authorList>
            <person name="Diamond S."/>
            <person name="Andeer P.F."/>
            <person name="Li Z."/>
            <person name="Crits-Christoph A."/>
            <person name="Burstein D."/>
            <person name="Anantharaman K."/>
            <person name="Lane K.R."/>
            <person name="Thomas B.C."/>
            <person name="Pan C."/>
            <person name="Northen T.R."/>
            <person name="Banfield J.F."/>
        </authorList>
    </citation>
    <scope>NUCLEOTIDE SEQUENCE [LARGE SCALE GENOMIC DNA]</scope>
    <source>
        <strain evidence="1">NP_7</strain>
    </source>
</reference>
<dbReference type="EMBL" id="VBAO01000466">
    <property type="protein sequence ID" value="TMI77464.1"/>
    <property type="molecule type" value="Genomic_DNA"/>
</dbReference>
<accession>A0A537J1P0</accession>
<evidence type="ECO:0000313" key="2">
    <source>
        <dbReference type="Proteomes" id="UP000320048"/>
    </source>
</evidence>
<dbReference type="AlphaFoldDB" id="A0A537J1P0"/>
<proteinExistence type="predicted"/>
<dbReference type="Pfam" id="PF06277">
    <property type="entry name" value="EutA"/>
    <property type="match status" value="1"/>
</dbReference>